<gene>
    <name evidence="1" type="ORF">NLG97_g2528</name>
</gene>
<evidence type="ECO:0000313" key="2">
    <source>
        <dbReference type="Proteomes" id="UP001148737"/>
    </source>
</evidence>
<evidence type="ECO:0000313" key="1">
    <source>
        <dbReference type="EMBL" id="KAJ3496606.1"/>
    </source>
</evidence>
<proteinExistence type="predicted"/>
<organism evidence="1 2">
    <name type="scientific">Lecanicillium saksenae</name>
    <dbReference type="NCBI Taxonomy" id="468837"/>
    <lineage>
        <taxon>Eukaryota</taxon>
        <taxon>Fungi</taxon>
        <taxon>Dikarya</taxon>
        <taxon>Ascomycota</taxon>
        <taxon>Pezizomycotina</taxon>
        <taxon>Sordariomycetes</taxon>
        <taxon>Hypocreomycetidae</taxon>
        <taxon>Hypocreales</taxon>
        <taxon>Cordycipitaceae</taxon>
        <taxon>Lecanicillium</taxon>
    </lineage>
</organism>
<sequence>MGMDAAPPMHDQHSSSIMPWSRQGSAAPGSSVRAPPGSAQKAPAPSPLLRKSTNFIAGLDRHSDPVEPGTPSQARMLDLSALDSFMEDMDAEFLDYASKRAVAHGHAAEDTAGRRWIDFEHIANPLKHDSSIAAQAFLHILSLATRGVVSVRQDNNEHGTEPFGAIHVGIDLSPGGED</sequence>
<comment type="caution">
    <text evidence="1">The sequence shown here is derived from an EMBL/GenBank/DDBJ whole genome shotgun (WGS) entry which is preliminary data.</text>
</comment>
<dbReference type="EMBL" id="JANAKD010000175">
    <property type="protein sequence ID" value="KAJ3496606.1"/>
    <property type="molecule type" value="Genomic_DNA"/>
</dbReference>
<accession>A0ACC1R222</accession>
<keyword evidence="2" id="KW-1185">Reference proteome</keyword>
<reference evidence="1" key="1">
    <citation type="submission" date="2022-07" db="EMBL/GenBank/DDBJ databases">
        <title>Genome Sequence of Lecanicillium saksenae.</title>
        <authorList>
            <person name="Buettner E."/>
        </authorList>
    </citation>
    <scope>NUCLEOTIDE SEQUENCE</scope>
    <source>
        <strain evidence="1">VT-O1</strain>
    </source>
</reference>
<protein>
    <submittedName>
        <fullName evidence="1">Uncharacterized protein</fullName>
    </submittedName>
</protein>
<name>A0ACC1R222_9HYPO</name>
<dbReference type="Proteomes" id="UP001148737">
    <property type="component" value="Unassembled WGS sequence"/>
</dbReference>